<evidence type="ECO:0000256" key="1">
    <source>
        <dbReference type="SAM" id="MobiDB-lite"/>
    </source>
</evidence>
<proteinExistence type="predicted"/>
<keyword evidence="3" id="KW-1185">Reference proteome</keyword>
<evidence type="ECO:0000313" key="2">
    <source>
        <dbReference type="EMBL" id="AGC42867.1"/>
    </source>
</evidence>
<gene>
    <name evidence="2" type="ordered locus">MYSTI_01527</name>
</gene>
<feature type="region of interest" description="Disordered" evidence="1">
    <location>
        <begin position="1"/>
        <end position="26"/>
    </location>
</feature>
<dbReference type="HOGENOM" id="CLU_1545986_0_0_7"/>
<dbReference type="STRING" id="1278073.MYSTI_01527"/>
<accession>L7U5K9</accession>
<organism evidence="2 3">
    <name type="scientific">Myxococcus stipitatus (strain DSM 14675 / JCM 12634 / Mx s8)</name>
    <dbReference type="NCBI Taxonomy" id="1278073"/>
    <lineage>
        <taxon>Bacteria</taxon>
        <taxon>Pseudomonadati</taxon>
        <taxon>Myxococcota</taxon>
        <taxon>Myxococcia</taxon>
        <taxon>Myxococcales</taxon>
        <taxon>Cystobacterineae</taxon>
        <taxon>Myxococcaceae</taxon>
        <taxon>Myxococcus</taxon>
    </lineage>
</organism>
<protein>
    <submittedName>
        <fullName evidence="2">Uncharacterized protein</fullName>
    </submittedName>
</protein>
<dbReference type="KEGG" id="msd:MYSTI_01527"/>
<dbReference type="AlphaFoldDB" id="L7U5K9"/>
<sequence length="173" mass="19958">MACRRESRVDRFGRTGADRFGRTHPDRVRRTPEDLLRRATTRNHPVALWLLAALRNERDQHCNLWTPRGRGSKPSCDCVRLVDGPLLESLACPHEEGAWLVRHLRTRGNRLALHNSTVFHLRRPRQMRPPRGLGQLRVHGGRQMHTPSGECGTCEKQYWTNRSHHLTDLANAC</sequence>
<dbReference type="Proteomes" id="UP000011131">
    <property type="component" value="Chromosome"/>
</dbReference>
<evidence type="ECO:0000313" key="3">
    <source>
        <dbReference type="Proteomes" id="UP000011131"/>
    </source>
</evidence>
<name>L7U5K9_MYXSD</name>
<dbReference type="EMBL" id="CP004025">
    <property type="protein sequence ID" value="AGC42867.1"/>
    <property type="molecule type" value="Genomic_DNA"/>
</dbReference>
<reference evidence="2 3" key="1">
    <citation type="journal article" date="2013" name="Genome Announc.">
        <title>Complete genome sequence of Myxococcus stipitatus strain DSM 14675, a fruiting myxobacterium.</title>
        <authorList>
            <person name="Huntley S."/>
            <person name="Kneip S."/>
            <person name="Treuner-Lange A."/>
            <person name="Sogaard-Andersen L."/>
        </authorList>
    </citation>
    <scope>NUCLEOTIDE SEQUENCE [LARGE SCALE GENOMIC DNA]</scope>
    <source>
        <strain evidence="3">DSM 14675 / JCM 12634 / Mx s8</strain>
    </source>
</reference>